<feature type="domain" description="Fatty acid hydroxylase" evidence="6">
    <location>
        <begin position="82"/>
        <end position="219"/>
    </location>
</feature>
<dbReference type="RefSeq" id="WP_267928639.1">
    <property type="nucleotide sequence ID" value="NZ_AP024233.1"/>
</dbReference>
<keyword evidence="2 5" id="KW-0812">Transmembrane</keyword>
<dbReference type="GO" id="GO:0008610">
    <property type="term" value="P:lipid biosynthetic process"/>
    <property type="evidence" value="ECO:0007669"/>
    <property type="project" value="InterPro"/>
</dbReference>
<feature type="transmembrane region" description="Helical" evidence="5">
    <location>
        <begin position="81"/>
        <end position="107"/>
    </location>
</feature>
<dbReference type="InterPro" id="IPR006694">
    <property type="entry name" value="Fatty_acid_hydroxylase"/>
</dbReference>
<protein>
    <submittedName>
        <fullName evidence="7">Sterol desaturase</fullName>
    </submittedName>
</protein>
<keyword evidence="4 5" id="KW-0472">Membrane</keyword>
<feature type="transmembrane region" description="Helical" evidence="5">
    <location>
        <begin position="34"/>
        <end position="61"/>
    </location>
</feature>
<name>A0A915XI32_9BACT</name>
<gene>
    <name evidence="7" type="ORF">GF1_11160</name>
</gene>
<dbReference type="AlphaFoldDB" id="A0A915XI32"/>
<dbReference type="Pfam" id="PF04116">
    <property type="entry name" value="FA_hydroxylase"/>
    <property type="match status" value="1"/>
</dbReference>
<evidence type="ECO:0000256" key="2">
    <source>
        <dbReference type="ARBA" id="ARBA00022692"/>
    </source>
</evidence>
<reference evidence="7" key="1">
    <citation type="submission" date="2020-12" db="EMBL/GenBank/DDBJ databases">
        <title>Desulfobium dissulfuricans gen. nov., sp. nov., a novel mesophilic, sulfate-reducing bacterium isolated from a deep-sea hydrothermal vent.</title>
        <authorList>
            <person name="Hashimoto Y."/>
            <person name="Tame A."/>
            <person name="Sawayama S."/>
            <person name="Miyazaki J."/>
            <person name="Takai K."/>
            <person name="Nakagawa S."/>
        </authorList>
    </citation>
    <scope>NUCLEOTIDE SEQUENCE</scope>
    <source>
        <strain evidence="7">GF1</strain>
    </source>
</reference>
<dbReference type="EMBL" id="AP024233">
    <property type="protein sequence ID" value="BCO08740.1"/>
    <property type="molecule type" value="Genomic_DNA"/>
</dbReference>
<dbReference type="GO" id="GO:0016020">
    <property type="term" value="C:membrane"/>
    <property type="evidence" value="ECO:0007669"/>
    <property type="project" value="UniProtKB-SubCell"/>
</dbReference>
<dbReference type="GO" id="GO:0005506">
    <property type="term" value="F:iron ion binding"/>
    <property type="evidence" value="ECO:0007669"/>
    <property type="project" value="InterPro"/>
</dbReference>
<proteinExistence type="predicted"/>
<organism evidence="7 8">
    <name type="scientific">Desulfolithobacter dissulfuricans</name>
    <dbReference type="NCBI Taxonomy" id="2795293"/>
    <lineage>
        <taxon>Bacteria</taxon>
        <taxon>Pseudomonadati</taxon>
        <taxon>Thermodesulfobacteriota</taxon>
        <taxon>Desulfobulbia</taxon>
        <taxon>Desulfobulbales</taxon>
        <taxon>Desulfobulbaceae</taxon>
        <taxon>Desulfolithobacter</taxon>
    </lineage>
</organism>
<evidence type="ECO:0000256" key="3">
    <source>
        <dbReference type="ARBA" id="ARBA00022989"/>
    </source>
</evidence>
<dbReference type="InterPro" id="IPR050307">
    <property type="entry name" value="Sterol_Desaturase_Related"/>
</dbReference>
<keyword evidence="3 5" id="KW-1133">Transmembrane helix</keyword>
<evidence type="ECO:0000313" key="8">
    <source>
        <dbReference type="Proteomes" id="UP001063350"/>
    </source>
</evidence>
<feature type="transmembrane region" description="Helical" evidence="5">
    <location>
        <begin position="6"/>
        <end position="22"/>
    </location>
</feature>
<dbReference type="KEGG" id="ddu:GF1_11160"/>
<keyword evidence="8" id="KW-1185">Reference proteome</keyword>
<dbReference type="PANTHER" id="PTHR11863">
    <property type="entry name" value="STEROL DESATURASE"/>
    <property type="match status" value="1"/>
</dbReference>
<dbReference type="GO" id="GO:0016491">
    <property type="term" value="F:oxidoreductase activity"/>
    <property type="evidence" value="ECO:0007669"/>
    <property type="project" value="InterPro"/>
</dbReference>
<evidence type="ECO:0000259" key="6">
    <source>
        <dbReference type="Pfam" id="PF04116"/>
    </source>
</evidence>
<accession>A0A915XI32</accession>
<evidence type="ECO:0000313" key="7">
    <source>
        <dbReference type="EMBL" id="BCO08740.1"/>
    </source>
</evidence>
<dbReference type="Proteomes" id="UP001063350">
    <property type="component" value="Chromosome"/>
</dbReference>
<evidence type="ECO:0000256" key="1">
    <source>
        <dbReference type="ARBA" id="ARBA00004370"/>
    </source>
</evidence>
<evidence type="ECO:0000256" key="5">
    <source>
        <dbReference type="SAM" id="Phobius"/>
    </source>
</evidence>
<comment type="subcellular location">
    <subcellularLocation>
        <location evidence="1">Membrane</location>
    </subcellularLocation>
</comment>
<sequence>MIRLGIALSVLVFMVLWESVAPRRRSSVSKGRRWLINLSVIGVDTLLVLVLVPVTVMHVAIAARTAQWGLFNQITLPPGLVFFLAVLLLDLVIYLQHLMFHAVPLFWRLHMVHHADLDIDTSTGLRFHPVEIVLSIGIKMGAVAALGPPPAAVLLFEILLNGTAMFNHGNVALPQQLDRVLRLLLVTPDMHRVHHSVIIRETNSNFGFSFPWWDRIFGTYRSQPSAGHTGMTIGLSQYRDPARLGFVQLLLLPFSGNPGSYTLNRQGKEPNLK</sequence>
<evidence type="ECO:0000256" key="4">
    <source>
        <dbReference type="ARBA" id="ARBA00023136"/>
    </source>
</evidence>